<dbReference type="Gene3D" id="3.40.640.10">
    <property type="entry name" value="Type I PLP-dependent aspartate aminotransferase-like (Major domain)"/>
    <property type="match status" value="1"/>
</dbReference>
<dbReference type="PRINTS" id="PR00035">
    <property type="entry name" value="HTHGNTR"/>
</dbReference>
<evidence type="ECO:0000256" key="7">
    <source>
        <dbReference type="ARBA" id="ARBA00023163"/>
    </source>
</evidence>
<protein>
    <submittedName>
        <fullName evidence="9">PLP-dependent aminotransferase family protein</fullName>
    </submittedName>
</protein>
<dbReference type="Pfam" id="PF00155">
    <property type="entry name" value="Aminotran_1_2"/>
    <property type="match status" value="1"/>
</dbReference>
<dbReference type="Pfam" id="PF00392">
    <property type="entry name" value="GntR"/>
    <property type="match status" value="1"/>
</dbReference>
<keyword evidence="4" id="KW-0663">Pyridoxal phosphate</keyword>
<proteinExistence type="inferred from homology"/>
<keyword evidence="3 9" id="KW-0032">Aminotransferase</keyword>
<dbReference type="InterPro" id="IPR015422">
    <property type="entry name" value="PyrdxlP-dep_Trfase_small"/>
</dbReference>
<feature type="domain" description="HTH gntR-type" evidence="8">
    <location>
        <begin position="11"/>
        <end position="79"/>
    </location>
</feature>
<dbReference type="RefSeq" id="WP_379863577.1">
    <property type="nucleotide sequence ID" value="NZ_JBHTBW010000009.1"/>
</dbReference>
<dbReference type="SMART" id="SM00345">
    <property type="entry name" value="HTH_GNTR"/>
    <property type="match status" value="1"/>
</dbReference>
<dbReference type="SUPFAM" id="SSF46785">
    <property type="entry name" value="Winged helix' DNA-binding domain"/>
    <property type="match status" value="1"/>
</dbReference>
<dbReference type="InterPro" id="IPR036390">
    <property type="entry name" value="WH_DNA-bd_sf"/>
</dbReference>
<accession>A0ABW2RH46</accession>
<evidence type="ECO:0000256" key="2">
    <source>
        <dbReference type="ARBA" id="ARBA00005384"/>
    </source>
</evidence>
<comment type="caution">
    <text evidence="9">The sequence shown here is derived from an EMBL/GenBank/DDBJ whole genome shotgun (WGS) entry which is preliminary data.</text>
</comment>
<dbReference type="InterPro" id="IPR015424">
    <property type="entry name" value="PyrdxlP-dep_Trfase"/>
</dbReference>
<dbReference type="Gene3D" id="1.10.10.10">
    <property type="entry name" value="Winged helix-like DNA-binding domain superfamily/Winged helix DNA-binding domain"/>
    <property type="match status" value="1"/>
</dbReference>
<keyword evidence="7" id="KW-0804">Transcription</keyword>
<dbReference type="Gene3D" id="3.90.1150.10">
    <property type="entry name" value="Aspartate Aminotransferase, domain 1"/>
    <property type="match status" value="1"/>
</dbReference>
<dbReference type="EMBL" id="JBHTBW010000009">
    <property type="protein sequence ID" value="MFC7440332.1"/>
    <property type="molecule type" value="Genomic_DNA"/>
</dbReference>
<comment type="similarity">
    <text evidence="2">In the C-terminal section; belongs to the class-I pyridoxal-phosphate-dependent aminotransferase family.</text>
</comment>
<gene>
    <name evidence="9" type="ORF">ACFQNG_04050</name>
</gene>
<dbReference type="CDD" id="cd07377">
    <property type="entry name" value="WHTH_GntR"/>
    <property type="match status" value="1"/>
</dbReference>
<evidence type="ECO:0000259" key="8">
    <source>
        <dbReference type="PROSITE" id="PS50949"/>
    </source>
</evidence>
<dbReference type="InterPro" id="IPR000524">
    <property type="entry name" value="Tscrpt_reg_HTH_GntR"/>
</dbReference>
<keyword evidence="6" id="KW-0238">DNA-binding</keyword>
<evidence type="ECO:0000256" key="6">
    <source>
        <dbReference type="ARBA" id="ARBA00023125"/>
    </source>
</evidence>
<reference evidence="10" key="1">
    <citation type="journal article" date="2019" name="Int. J. Syst. Evol. Microbiol.">
        <title>The Global Catalogue of Microorganisms (GCM) 10K type strain sequencing project: providing services to taxonomists for standard genome sequencing and annotation.</title>
        <authorList>
            <consortium name="The Broad Institute Genomics Platform"/>
            <consortium name="The Broad Institute Genome Sequencing Center for Infectious Disease"/>
            <person name="Wu L."/>
            <person name="Ma J."/>
        </authorList>
    </citation>
    <scope>NUCLEOTIDE SEQUENCE [LARGE SCALE GENOMIC DNA]</scope>
    <source>
        <strain evidence="10">CGMCC 1.12942</strain>
    </source>
</reference>
<dbReference type="Proteomes" id="UP001596500">
    <property type="component" value="Unassembled WGS sequence"/>
</dbReference>
<dbReference type="InterPro" id="IPR004839">
    <property type="entry name" value="Aminotransferase_I/II_large"/>
</dbReference>
<comment type="cofactor">
    <cofactor evidence="1">
        <name>pyridoxal 5'-phosphate</name>
        <dbReference type="ChEBI" id="CHEBI:597326"/>
    </cofactor>
</comment>
<dbReference type="InterPro" id="IPR051446">
    <property type="entry name" value="HTH_trans_reg/aminotransferase"/>
</dbReference>
<keyword evidence="3 9" id="KW-0808">Transferase</keyword>
<sequence>MEWKVNRSGDKPLYQQIAEFIEQKIAYGEFPPGSLLPSERKLAELLNVNRMTIVHVYEELQASGLIERKQGSGTYVSTHKWGIRPSVYTNWKKYVEGGSFLPTYPLIRRIREEAKRMENGFDLASGELSTDLFPVQALQSAFTQQTIPCDLGYEHPQGHLALRETVANHVMTYHKINTTSSSVLITSGAQQALYLITQCLLSPGDAVAIESPSYYYSLPLFQSAGLRIFGLQVDADGINPDDILALHRKHRIRMIFVNPTYQNPTGTVLADIRRQKMLEISAELGIPIVEDEPFSLLSFEDQKHDPIKSFDQSGNVLYIGSLSKVIASGLRIGWLIGPQSVINRLADARQQMDFGLSVFPQLLANQFLQSADYPDHLQYLRKQLMDRRNLIMSALREILHGKIEFTTPKGGLHLWCKINQEVDDQKLVEEGIKNKILFMPGSVFGAPNGYVRFTYARLRQKSIMEAISRFAEALSRV</sequence>
<dbReference type="GO" id="GO:0008483">
    <property type="term" value="F:transaminase activity"/>
    <property type="evidence" value="ECO:0007669"/>
    <property type="project" value="UniProtKB-KW"/>
</dbReference>
<dbReference type="CDD" id="cd00609">
    <property type="entry name" value="AAT_like"/>
    <property type="match status" value="1"/>
</dbReference>
<evidence type="ECO:0000256" key="1">
    <source>
        <dbReference type="ARBA" id="ARBA00001933"/>
    </source>
</evidence>
<keyword evidence="10" id="KW-1185">Reference proteome</keyword>
<evidence type="ECO:0000256" key="3">
    <source>
        <dbReference type="ARBA" id="ARBA00022576"/>
    </source>
</evidence>
<evidence type="ECO:0000256" key="4">
    <source>
        <dbReference type="ARBA" id="ARBA00022898"/>
    </source>
</evidence>
<dbReference type="PANTHER" id="PTHR46577:SF2">
    <property type="entry name" value="TRANSCRIPTIONAL REGULATORY PROTEIN"/>
    <property type="match status" value="1"/>
</dbReference>
<dbReference type="PANTHER" id="PTHR46577">
    <property type="entry name" value="HTH-TYPE TRANSCRIPTIONAL REGULATORY PROTEIN GABR"/>
    <property type="match status" value="1"/>
</dbReference>
<dbReference type="InterPro" id="IPR036388">
    <property type="entry name" value="WH-like_DNA-bd_sf"/>
</dbReference>
<dbReference type="PROSITE" id="PS50949">
    <property type="entry name" value="HTH_GNTR"/>
    <property type="match status" value="1"/>
</dbReference>
<organism evidence="9 10">
    <name type="scientific">Laceyella putida</name>
    <dbReference type="NCBI Taxonomy" id="110101"/>
    <lineage>
        <taxon>Bacteria</taxon>
        <taxon>Bacillati</taxon>
        <taxon>Bacillota</taxon>
        <taxon>Bacilli</taxon>
        <taxon>Bacillales</taxon>
        <taxon>Thermoactinomycetaceae</taxon>
        <taxon>Laceyella</taxon>
    </lineage>
</organism>
<evidence type="ECO:0000313" key="9">
    <source>
        <dbReference type="EMBL" id="MFC7440332.1"/>
    </source>
</evidence>
<name>A0ABW2RH46_9BACL</name>
<dbReference type="InterPro" id="IPR015421">
    <property type="entry name" value="PyrdxlP-dep_Trfase_major"/>
</dbReference>
<evidence type="ECO:0000256" key="5">
    <source>
        <dbReference type="ARBA" id="ARBA00023015"/>
    </source>
</evidence>
<keyword evidence="5" id="KW-0805">Transcription regulation</keyword>
<dbReference type="SUPFAM" id="SSF53383">
    <property type="entry name" value="PLP-dependent transferases"/>
    <property type="match status" value="1"/>
</dbReference>
<evidence type="ECO:0000313" key="10">
    <source>
        <dbReference type="Proteomes" id="UP001596500"/>
    </source>
</evidence>